<gene>
    <name evidence="1" type="ORF">KIN20_014123</name>
</gene>
<dbReference type="AlphaFoldDB" id="A0AAD5QLG5"/>
<dbReference type="Proteomes" id="UP001196413">
    <property type="component" value="Unassembled WGS sequence"/>
</dbReference>
<protein>
    <submittedName>
        <fullName evidence="1">Uncharacterized protein</fullName>
    </submittedName>
</protein>
<comment type="caution">
    <text evidence="1">The sequence shown here is derived from an EMBL/GenBank/DDBJ whole genome shotgun (WGS) entry which is preliminary data.</text>
</comment>
<reference evidence="1" key="1">
    <citation type="submission" date="2021-06" db="EMBL/GenBank/DDBJ databases">
        <title>Parelaphostrongylus tenuis whole genome reference sequence.</title>
        <authorList>
            <person name="Garwood T.J."/>
            <person name="Larsen P.A."/>
            <person name="Fountain-Jones N.M."/>
            <person name="Garbe J.R."/>
            <person name="Macchietto M.G."/>
            <person name="Kania S.A."/>
            <person name="Gerhold R.W."/>
            <person name="Richards J.E."/>
            <person name="Wolf T.M."/>
        </authorList>
    </citation>
    <scope>NUCLEOTIDE SEQUENCE</scope>
    <source>
        <strain evidence="1">MNPRO001-30</strain>
        <tissue evidence="1">Meninges</tissue>
    </source>
</reference>
<name>A0AAD5QLG5_PARTN</name>
<organism evidence="1 2">
    <name type="scientific">Parelaphostrongylus tenuis</name>
    <name type="common">Meningeal worm</name>
    <dbReference type="NCBI Taxonomy" id="148309"/>
    <lineage>
        <taxon>Eukaryota</taxon>
        <taxon>Metazoa</taxon>
        <taxon>Ecdysozoa</taxon>
        <taxon>Nematoda</taxon>
        <taxon>Chromadorea</taxon>
        <taxon>Rhabditida</taxon>
        <taxon>Rhabditina</taxon>
        <taxon>Rhabditomorpha</taxon>
        <taxon>Strongyloidea</taxon>
        <taxon>Metastrongylidae</taxon>
        <taxon>Parelaphostrongylus</taxon>
    </lineage>
</organism>
<sequence>MRSLPQVDEERVHGGIVGAYIGRTRLKTMIRWDMSCLQIYKIDFDLYCSYRLQMAD</sequence>
<evidence type="ECO:0000313" key="1">
    <source>
        <dbReference type="EMBL" id="KAJ1356413.1"/>
    </source>
</evidence>
<keyword evidence="2" id="KW-1185">Reference proteome</keyword>
<evidence type="ECO:0000313" key="2">
    <source>
        <dbReference type="Proteomes" id="UP001196413"/>
    </source>
</evidence>
<accession>A0AAD5QLG5</accession>
<dbReference type="EMBL" id="JAHQIW010002797">
    <property type="protein sequence ID" value="KAJ1356413.1"/>
    <property type="molecule type" value="Genomic_DNA"/>
</dbReference>
<proteinExistence type="predicted"/>